<dbReference type="GO" id="GO:0009424">
    <property type="term" value="C:bacterial-type flagellum hook"/>
    <property type="evidence" value="ECO:0007669"/>
    <property type="project" value="InterPro"/>
</dbReference>
<evidence type="ECO:0000256" key="4">
    <source>
        <dbReference type="ARBA" id="ARBA00016244"/>
    </source>
</evidence>
<keyword evidence="6" id="KW-0975">Bacterial flagellum</keyword>
<dbReference type="InterPro" id="IPR001444">
    <property type="entry name" value="Flag_bb_rod_N"/>
</dbReference>
<organism evidence="10 11">
    <name type="scientific">Sphingomonas kaistensis</name>
    <dbReference type="NCBI Taxonomy" id="298708"/>
    <lineage>
        <taxon>Bacteria</taxon>
        <taxon>Pseudomonadati</taxon>
        <taxon>Pseudomonadota</taxon>
        <taxon>Alphaproteobacteria</taxon>
        <taxon>Sphingomonadales</taxon>
        <taxon>Sphingomonadaceae</taxon>
        <taxon>Sphingomonas</taxon>
    </lineage>
</organism>
<dbReference type="PANTHER" id="PTHR30033:SF2">
    <property type="entry name" value="FLAGELLAR HOOK PROTEIN"/>
    <property type="match status" value="1"/>
</dbReference>
<dbReference type="GO" id="GO:0005576">
    <property type="term" value="C:extracellular region"/>
    <property type="evidence" value="ECO:0007669"/>
    <property type="project" value="UniProtKB-SubCell"/>
</dbReference>
<keyword evidence="11" id="KW-1185">Reference proteome</keyword>
<comment type="similarity">
    <text evidence="3">Belongs to the flagella basal body rod proteins family.</text>
</comment>
<reference evidence="10 11" key="1">
    <citation type="submission" date="2020-03" db="EMBL/GenBank/DDBJ databases">
        <title>Genomic Encyclopedia of Type Strains, Phase IV (KMG-IV): sequencing the most valuable type-strain genomes for metagenomic binning, comparative biology and taxonomic classification.</title>
        <authorList>
            <person name="Goeker M."/>
        </authorList>
    </citation>
    <scope>NUCLEOTIDE SEQUENCE [LARGE SCALE GENOMIC DNA]</scope>
    <source>
        <strain evidence="10 11">DSM 16846</strain>
    </source>
</reference>
<dbReference type="InterPro" id="IPR010930">
    <property type="entry name" value="Flg_bb/hook_C_dom"/>
</dbReference>
<keyword evidence="10" id="KW-0966">Cell projection</keyword>
<comment type="subcellular location">
    <subcellularLocation>
        <location evidence="1">Bacterial flagellum basal body</location>
    </subcellularLocation>
    <subcellularLocation>
        <location evidence="2">Secreted</location>
    </subcellularLocation>
</comment>
<dbReference type="Pfam" id="PF00460">
    <property type="entry name" value="Flg_bb_rod"/>
    <property type="match status" value="1"/>
</dbReference>
<feature type="domain" description="Flagellar hook-associated protein FlgK helical" evidence="9">
    <location>
        <begin position="90"/>
        <end position="323"/>
    </location>
</feature>
<dbReference type="GO" id="GO:0005198">
    <property type="term" value="F:structural molecule activity"/>
    <property type="evidence" value="ECO:0007669"/>
    <property type="project" value="InterPro"/>
</dbReference>
<keyword evidence="5" id="KW-0964">Secreted</keyword>
<evidence type="ECO:0000259" key="8">
    <source>
        <dbReference type="Pfam" id="PF06429"/>
    </source>
</evidence>
<comment type="caution">
    <text evidence="10">The sequence shown here is derived from an EMBL/GenBank/DDBJ whole genome shotgun (WGS) entry which is preliminary data.</text>
</comment>
<dbReference type="GO" id="GO:0009425">
    <property type="term" value="C:bacterial-type flagellum basal body"/>
    <property type="evidence" value="ECO:0007669"/>
    <property type="project" value="UniProtKB-SubCell"/>
</dbReference>
<evidence type="ECO:0000313" key="10">
    <source>
        <dbReference type="EMBL" id="NJC04437.1"/>
    </source>
</evidence>
<dbReference type="GO" id="GO:0044780">
    <property type="term" value="P:bacterial-type flagellum assembly"/>
    <property type="evidence" value="ECO:0007669"/>
    <property type="project" value="InterPro"/>
</dbReference>
<sequence length="697" mass="71050">MSLSDILGSALSGLNAAQAGLRSASNNIANVNTPGYARERVPLQTGVTAGQVSGVRAMEAVRVADRFLESTVYRRASDWGQAEAVANSLDRLQALLGAPGDDSGLPARLDAVGAAAVAMTGAAASEPTVRGFVGAVGQALTALQTLDSDVAALRIDAERELSYTVDTVNTLLRRIDGLNDSVARQAAGGRASNGAIDQRMSAVEELAGLIKIEVREGEDGRLTIDTAGGATLLDRRLRLLDYPPSDGSLQPLYPAIKLRFVNADGSVGAETGEELDSSAAGGRLGGLMDLRDRRLPAFAEEVGSLFGGLAESLNAVSNAGTTVPAPGKLEGAQTGFAASDRLGFTGRAVIASLQPDGTLAASFILDFDALGPSATIQDAVNAINAGLGGTATASFSGGRLTIQGSGSLGVAVAQDPDAPSSRVGMGFAQQFGLNDLISGTRSYGPAGFAPGDPHGCAPPQTVEFVLRGPDGRVLAQDSVAPAAGGSFGDLITALNAGTLSAFGSVALDGRGRLAFTPVANLPTASLSVVSDTTSRFGTDRSLSSLLLPSGRETGLEGAKLRPDIAASGRALPLARLNIAAAVGTKAIGPGDSRGANAFVDQLRAEVDLGRGRVSAMESYASFVLGQTGLDAAGAKDRLADMEGRRSDAVNRRDSYSGVNIDEELASLVTLQNSYSAAARIMTTATQMYDTLIGMVGR</sequence>
<dbReference type="RefSeq" id="WP_168067262.1">
    <property type="nucleotide sequence ID" value="NZ_JAATJC010000001.1"/>
</dbReference>
<evidence type="ECO:0000256" key="6">
    <source>
        <dbReference type="ARBA" id="ARBA00023143"/>
    </source>
</evidence>
<evidence type="ECO:0000256" key="1">
    <source>
        <dbReference type="ARBA" id="ARBA00004117"/>
    </source>
</evidence>
<name>A0A7X5Y3E5_9SPHN</name>
<dbReference type="EMBL" id="JAATJC010000001">
    <property type="protein sequence ID" value="NJC04437.1"/>
    <property type="molecule type" value="Genomic_DNA"/>
</dbReference>
<dbReference type="AlphaFoldDB" id="A0A7X5Y3E5"/>
<accession>A0A7X5Y3E5</accession>
<dbReference type="PRINTS" id="PR01005">
    <property type="entry name" value="FLGHOOKAP1"/>
</dbReference>
<dbReference type="SUPFAM" id="SSF64518">
    <property type="entry name" value="Phase 1 flagellin"/>
    <property type="match status" value="1"/>
</dbReference>
<gene>
    <name evidence="10" type="ORF">GGQ97_000230</name>
</gene>
<evidence type="ECO:0000256" key="5">
    <source>
        <dbReference type="ARBA" id="ARBA00022525"/>
    </source>
</evidence>
<evidence type="ECO:0000259" key="9">
    <source>
        <dbReference type="Pfam" id="PF22638"/>
    </source>
</evidence>
<protein>
    <recommendedName>
        <fullName evidence="4">Flagellar hook-associated protein 1</fullName>
    </recommendedName>
</protein>
<keyword evidence="10" id="KW-0282">Flagellum</keyword>
<dbReference type="InterPro" id="IPR019776">
    <property type="entry name" value="Flagellar_basal_body_rod_CS"/>
</dbReference>
<dbReference type="Pfam" id="PF06429">
    <property type="entry name" value="Flg_bbr_C"/>
    <property type="match status" value="1"/>
</dbReference>
<dbReference type="Pfam" id="PF22638">
    <property type="entry name" value="FlgK_D1"/>
    <property type="match status" value="1"/>
</dbReference>
<keyword evidence="10" id="KW-0969">Cilium</keyword>
<dbReference type="Proteomes" id="UP000558192">
    <property type="component" value="Unassembled WGS sequence"/>
</dbReference>
<evidence type="ECO:0000313" key="11">
    <source>
        <dbReference type="Proteomes" id="UP000558192"/>
    </source>
</evidence>
<evidence type="ECO:0000256" key="2">
    <source>
        <dbReference type="ARBA" id="ARBA00004613"/>
    </source>
</evidence>
<evidence type="ECO:0000256" key="3">
    <source>
        <dbReference type="ARBA" id="ARBA00009677"/>
    </source>
</evidence>
<feature type="domain" description="Flagellar basal body rod protein N-terminal" evidence="7">
    <location>
        <begin position="9"/>
        <end position="36"/>
    </location>
</feature>
<dbReference type="PROSITE" id="PS00588">
    <property type="entry name" value="FLAGELLA_BB_ROD"/>
    <property type="match status" value="1"/>
</dbReference>
<dbReference type="PANTHER" id="PTHR30033">
    <property type="entry name" value="FLAGELLAR HOOK-ASSOCIATED PROTEIN 1"/>
    <property type="match status" value="1"/>
</dbReference>
<proteinExistence type="inferred from homology"/>
<feature type="domain" description="Flagellar basal-body/hook protein C-terminal" evidence="8">
    <location>
        <begin position="655"/>
        <end position="693"/>
    </location>
</feature>
<dbReference type="InterPro" id="IPR053927">
    <property type="entry name" value="FlgK_helical"/>
</dbReference>
<dbReference type="InterPro" id="IPR002371">
    <property type="entry name" value="FlgK"/>
</dbReference>
<evidence type="ECO:0000259" key="7">
    <source>
        <dbReference type="Pfam" id="PF00460"/>
    </source>
</evidence>